<proteinExistence type="predicted"/>
<dbReference type="EMBL" id="MT142802">
    <property type="protein sequence ID" value="QJA88752.1"/>
    <property type="molecule type" value="Genomic_DNA"/>
</dbReference>
<protein>
    <submittedName>
        <fullName evidence="1">Uncharacterized protein</fullName>
    </submittedName>
</protein>
<accession>A0A6M3L4I5</accession>
<gene>
    <name evidence="1" type="ORF">MM415B02695_0007</name>
</gene>
<organism evidence="1">
    <name type="scientific">viral metagenome</name>
    <dbReference type="NCBI Taxonomy" id="1070528"/>
    <lineage>
        <taxon>unclassified sequences</taxon>
        <taxon>metagenomes</taxon>
        <taxon>organismal metagenomes</taxon>
    </lineage>
</organism>
<evidence type="ECO:0000313" key="1">
    <source>
        <dbReference type="EMBL" id="QJA88752.1"/>
    </source>
</evidence>
<name>A0A6M3L4I5_9ZZZZ</name>
<sequence>MNMINIPKLKEYLDHIEDLLTDNDLNYKLDIAIIHRATYDDWEDTRDDCITDLNNARDLLNDKNNENTGQTEEL</sequence>
<dbReference type="AlphaFoldDB" id="A0A6M3L4I5"/>
<reference evidence="1" key="1">
    <citation type="submission" date="2020-03" db="EMBL/GenBank/DDBJ databases">
        <title>The deep terrestrial virosphere.</title>
        <authorList>
            <person name="Holmfeldt K."/>
            <person name="Nilsson E."/>
            <person name="Simone D."/>
            <person name="Lopez-Fernandez M."/>
            <person name="Wu X."/>
            <person name="de Brujin I."/>
            <person name="Lundin D."/>
            <person name="Andersson A."/>
            <person name="Bertilsson S."/>
            <person name="Dopson M."/>
        </authorList>
    </citation>
    <scope>NUCLEOTIDE SEQUENCE</scope>
    <source>
        <strain evidence="1">MM415B02695</strain>
    </source>
</reference>